<dbReference type="InterPro" id="IPR003607">
    <property type="entry name" value="HD/PDEase_dom"/>
</dbReference>
<comment type="subunit">
    <text evidence="4">Homodimer.</text>
</comment>
<dbReference type="InterPro" id="IPR039356">
    <property type="entry name" value="YfbR/HDDC2"/>
</dbReference>
<dbReference type="RefSeq" id="WP_074836721.1">
    <property type="nucleotide sequence ID" value="NZ_FNYY01000007.1"/>
</dbReference>
<name>A0A975ZNM5_9RHOB</name>
<keyword evidence="6" id="KW-0479">Metal-binding</keyword>
<dbReference type="GO" id="GO:0046872">
    <property type="term" value="F:metal ion binding"/>
    <property type="evidence" value="ECO:0007669"/>
    <property type="project" value="UniProtKB-KW"/>
</dbReference>
<dbReference type="AlphaFoldDB" id="A0A975ZNM5"/>
<dbReference type="EC" id="3.1.3.89" evidence="5"/>
<dbReference type="SUPFAM" id="SSF109604">
    <property type="entry name" value="HD-domain/PDEase-like"/>
    <property type="match status" value="1"/>
</dbReference>
<keyword evidence="10" id="KW-1185">Reference proteome</keyword>
<dbReference type="PANTHER" id="PTHR11845">
    <property type="entry name" value="5'-DEOXYNUCLEOTIDASE HDDC2"/>
    <property type="match status" value="1"/>
</dbReference>
<comment type="catalytic activity">
    <reaction evidence="1">
        <text>a 2'-deoxyribonucleoside 5'-phosphate + H2O = a 2'-deoxyribonucleoside + phosphate</text>
        <dbReference type="Rhea" id="RHEA:36167"/>
        <dbReference type="ChEBI" id="CHEBI:15377"/>
        <dbReference type="ChEBI" id="CHEBI:18274"/>
        <dbReference type="ChEBI" id="CHEBI:43474"/>
        <dbReference type="ChEBI" id="CHEBI:65317"/>
        <dbReference type="EC" id="3.1.3.89"/>
    </reaction>
</comment>
<sequence>MTQPEDIPPDRLDRLLAFLQRAERLKDTLRSGRTAEGRPESVAAHSWSLCLLVLLLEDEIAGADLLQLLRLCLVHDLGEAISGDVPAIHQTTEDDKSARERADLLTLCDGLPEDVTTRLLALWEEYDRGETPEAALAKGLDKIETMVQHVTGTQQPDFDYLWNLGYGVSRTAQTDLLRDLRHRVDAMTRHKAAQPRGGAL</sequence>
<dbReference type="InterPro" id="IPR006674">
    <property type="entry name" value="HD_domain"/>
</dbReference>
<evidence type="ECO:0000256" key="2">
    <source>
        <dbReference type="ARBA" id="ARBA00001936"/>
    </source>
</evidence>
<dbReference type="Pfam" id="PF13023">
    <property type="entry name" value="HD_3"/>
    <property type="match status" value="1"/>
</dbReference>
<dbReference type="EMBL" id="FNYY01000007">
    <property type="protein sequence ID" value="SEJ57408.1"/>
    <property type="molecule type" value="Genomic_DNA"/>
</dbReference>
<gene>
    <name evidence="9" type="ORF">SAMN04487940_107139</name>
</gene>
<evidence type="ECO:0000256" key="6">
    <source>
        <dbReference type="ARBA" id="ARBA00022723"/>
    </source>
</evidence>
<evidence type="ECO:0000259" key="8">
    <source>
        <dbReference type="SMART" id="SM00471"/>
    </source>
</evidence>
<dbReference type="Proteomes" id="UP000182932">
    <property type="component" value="Unassembled WGS sequence"/>
</dbReference>
<accession>A0A975ZNM5</accession>
<comment type="cofactor">
    <cofactor evidence="2">
        <name>Mn(2+)</name>
        <dbReference type="ChEBI" id="CHEBI:29035"/>
    </cofactor>
</comment>
<evidence type="ECO:0000256" key="7">
    <source>
        <dbReference type="ARBA" id="ARBA00022801"/>
    </source>
</evidence>
<comment type="cofactor">
    <cofactor evidence="3">
        <name>Co(2+)</name>
        <dbReference type="ChEBI" id="CHEBI:48828"/>
    </cofactor>
</comment>
<evidence type="ECO:0000256" key="3">
    <source>
        <dbReference type="ARBA" id="ARBA00001941"/>
    </source>
</evidence>
<evidence type="ECO:0000313" key="9">
    <source>
        <dbReference type="EMBL" id="SEJ57408.1"/>
    </source>
</evidence>
<proteinExistence type="predicted"/>
<dbReference type="GO" id="GO:0002953">
    <property type="term" value="F:5'-deoxynucleotidase activity"/>
    <property type="evidence" value="ECO:0007669"/>
    <property type="project" value="UniProtKB-EC"/>
</dbReference>
<comment type="caution">
    <text evidence="9">The sequence shown here is derived from an EMBL/GenBank/DDBJ whole genome shotgun (WGS) entry which is preliminary data.</text>
</comment>
<feature type="domain" description="HD/PDEase" evidence="8">
    <location>
        <begin position="38"/>
        <end position="155"/>
    </location>
</feature>
<reference evidence="9 10" key="1">
    <citation type="submission" date="2016-10" db="EMBL/GenBank/DDBJ databases">
        <authorList>
            <person name="Varghese N."/>
            <person name="Submissions S."/>
        </authorList>
    </citation>
    <scope>NUCLEOTIDE SEQUENCE [LARGE SCALE GENOMIC DNA]</scope>
    <source>
        <strain evidence="9 10">FF3</strain>
    </source>
</reference>
<dbReference type="SMART" id="SM00471">
    <property type="entry name" value="HDc"/>
    <property type="match status" value="1"/>
</dbReference>
<evidence type="ECO:0000256" key="5">
    <source>
        <dbReference type="ARBA" id="ARBA00012964"/>
    </source>
</evidence>
<organism evidence="9 10">
    <name type="scientific">Marinovum algicola</name>
    <dbReference type="NCBI Taxonomy" id="42444"/>
    <lineage>
        <taxon>Bacteria</taxon>
        <taxon>Pseudomonadati</taxon>
        <taxon>Pseudomonadota</taxon>
        <taxon>Alphaproteobacteria</taxon>
        <taxon>Rhodobacterales</taxon>
        <taxon>Roseobacteraceae</taxon>
        <taxon>Marinovum</taxon>
    </lineage>
</organism>
<keyword evidence="7" id="KW-0378">Hydrolase</keyword>
<dbReference type="GO" id="GO:0005737">
    <property type="term" value="C:cytoplasm"/>
    <property type="evidence" value="ECO:0007669"/>
    <property type="project" value="TreeGrafter"/>
</dbReference>
<dbReference type="Gene3D" id="1.10.3210.10">
    <property type="entry name" value="Hypothetical protein af1432"/>
    <property type="match status" value="1"/>
</dbReference>
<dbReference type="PANTHER" id="PTHR11845:SF13">
    <property type="entry name" value="5'-DEOXYNUCLEOTIDASE HDDC2"/>
    <property type="match status" value="1"/>
</dbReference>
<evidence type="ECO:0000256" key="4">
    <source>
        <dbReference type="ARBA" id="ARBA00011738"/>
    </source>
</evidence>
<protein>
    <recommendedName>
        <fullName evidence="5">5'-deoxynucleotidase</fullName>
        <ecNumber evidence="5">3.1.3.89</ecNumber>
    </recommendedName>
</protein>
<evidence type="ECO:0000256" key="1">
    <source>
        <dbReference type="ARBA" id="ARBA00001638"/>
    </source>
</evidence>
<evidence type="ECO:0000313" key="10">
    <source>
        <dbReference type="Proteomes" id="UP000182932"/>
    </source>
</evidence>
<dbReference type="GeneID" id="80818618"/>